<gene>
    <name evidence="2" type="ORF">AYBTSS11_LOCUS18535</name>
</gene>
<evidence type="ECO:0000313" key="2">
    <source>
        <dbReference type="EMBL" id="CAJ1961080.1"/>
    </source>
</evidence>
<dbReference type="AlphaFoldDB" id="A0AA86T2H3"/>
<evidence type="ECO:0000256" key="1">
    <source>
        <dbReference type="SAM" id="MobiDB-lite"/>
    </source>
</evidence>
<dbReference type="EMBL" id="OY731403">
    <property type="protein sequence ID" value="CAJ1961080.1"/>
    <property type="molecule type" value="Genomic_DNA"/>
</dbReference>
<dbReference type="Gramene" id="rna-AYBTSS11_LOCUS18535">
    <property type="protein sequence ID" value="CAJ1961080.1"/>
    <property type="gene ID" value="gene-AYBTSS11_LOCUS18535"/>
</dbReference>
<protein>
    <submittedName>
        <fullName evidence="2">Uncharacterized protein</fullName>
    </submittedName>
</protein>
<evidence type="ECO:0000313" key="3">
    <source>
        <dbReference type="Proteomes" id="UP001189624"/>
    </source>
</evidence>
<reference evidence="2" key="1">
    <citation type="submission" date="2023-10" db="EMBL/GenBank/DDBJ databases">
        <authorList>
            <person name="Domelevo Entfellner J.-B."/>
        </authorList>
    </citation>
    <scope>NUCLEOTIDE SEQUENCE</scope>
</reference>
<feature type="region of interest" description="Disordered" evidence="1">
    <location>
        <begin position="44"/>
        <end position="65"/>
    </location>
</feature>
<proteinExistence type="predicted"/>
<accession>A0AA86T2H3</accession>
<sequence>MIPRVRDSDGWIFRWLSGDDVMDDVIKLGIIENKKRENDRMQLLERGSRYESEAQTQWALKPPPR</sequence>
<dbReference type="Proteomes" id="UP001189624">
    <property type="component" value="Chromosome 6"/>
</dbReference>
<name>A0AA86T2H3_9FABA</name>
<organism evidence="2 3">
    <name type="scientific">Sphenostylis stenocarpa</name>
    <dbReference type="NCBI Taxonomy" id="92480"/>
    <lineage>
        <taxon>Eukaryota</taxon>
        <taxon>Viridiplantae</taxon>
        <taxon>Streptophyta</taxon>
        <taxon>Embryophyta</taxon>
        <taxon>Tracheophyta</taxon>
        <taxon>Spermatophyta</taxon>
        <taxon>Magnoliopsida</taxon>
        <taxon>eudicotyledons</taxon>
        <taxon>Gunneridae</taxon>
        <taxon>Pentapetalae</taxon>
        <taxon>rosids</taxon>
        <taxon>fabids</taxon>
        <taxon>Fabales</taxon>
        <taxon>Fabaceae</taxon>
        <taxon>Papilionoideae</taxon>
        <taxon>50 kb inversion clade</taxon>
        <taxon>NPAAA clade</taxon>
        <taxon>indigoferoid/millettioid clade</taxon>
        <taxon>Phaseoleae</taxon>
        <taxon>Sphenostylis</taxon>
    </lineage>
</organism>
<keyword evidence="3" id="KW-1185">Reference proteome</keyword>